<evidence type="ECO:0000313" key="3">
    <source>
        <dbReference type="Proteomes" id="UP000297245"/>
    </source>
</evidence>
<accession>A0A4S8KJC1</accession>
<feature type="transmembrane region" description="Helical" evidence="1">
    <location>
        <begin position="12"/>
        <end position="34"/>
    </location>
</feature>
<evidence type="ECO:0000256" key="1">
    <source>
        <dbReference type="SAM" id="Phobius"/>
    </source>
</evidence>
<name>A0A4S8KJC1_DENBC</name>
<dbReference type="Proteomes" id="UP000297245">
    <property type="component" value="Unassembled WGS sequence"/>
</dbReference>
<proteinExistence type="predicted"/>
<organism evidence="2 3">
    <name type="scientific">Dendrothele bispora (strain CBS 962.96)</name>
    <dbReference type="NCBI Taxonomy" id="1314807"/>
    <lineage>
        <taxon>Eukaryota</taxon>
        <taxon>Fungi</taxon>
        <taxon>Dikarya</taxon>
        <taxon>Basidiomycota</taxon>
        <taxon>Agaricomycotina</taxon>
        <taxon>Agaricomycetes</taxon>
        <taxon>Agaricomycetidae</taxon>
        <taxon>Agaricales</taxon>
        <taxon>Agaricales incertae sedis</taxon>
        <taxon>Dendrothele</taxon>
    </lineage>
</organism>
<keyword evidence="1" id="KW-0812">Transmembrane</keyword>
<evidence type="ECO:0000313" key="2">
    <source>
        <dbReference type="EMBL" id="THU75188.1"/>
    </source>
</evidence>
<dbReference type="AlphaFoldDB" id="A0A4S8KJC1"/>
<keyword evidence="1" id="KW-1133">Transmembrane helix</keyword>
<feature type="transmembrane region" description="Helical" evidence="1">
    <location>
        <begin position="54"/>
        <end position="81"/>
    </location>
</feature>
<keyword evidence="3" id="KW-1185">Reference proteome</keyword>
<reference evidence="2 3" key="1">
    <citation type="journal article" date="2019" name="Nat. Ecol. Evol.">
        <title>Megaphylogeny resolves global patterns of mushroom evolution.</title>
        <authorList>
            <person name="Varga T."/>
            <person name="Krizsan K."/>
            <person name="Foldi C."/>
            <person name="Dima B."/>
            <person name="Sanchez-Garcia M."/>
            <person name="Sanchez-Ramirez S."/>
            <person name="Szollosi G.J."/>
            <person name="Szarkandi J.G."/>
            <person name="Papp V."/>
            <person name="Albert L."/>
            <person name="Andreopoulos W."/>
            <person name="Angelini C."/>
            <person name="Antonin V."/>
            <person name="Barry K.W."/>
            <person name="Bougher N.L."/>
            <person name="Buchanan P."/>
            <person name="Buyck B."/>
            <person name="Bense V."/>
            <person name="Catcheside P."/>
            <person name="Chovatia M."/>
            <person name="Cooper J."/>
            <person name="Damon W."/>
            <person name="Desjardin D."/>
            <person name="Finy P."/>
            <person name="Geml J."/>
            <person name="Haridas S."/>
            <person name="Hughes K."/>
            <person name="Justo A."/>
            <person name="Karasinski D."/>
            <person name="Kautmanova I."/>
            <person name="Kiss B."/>
            <person name="Kocsube S."/>
            <person name="Kotiranta H."/>
            <person name="LaButti K.M."/>
            <person name="Lechner B.E."/>
            <person name="Liimatainen K."/>
            <person name="Lipzen A."/>
            <person name="Lukacs Z."/>
            <person name="Mihaltcheva S."/>
            <person name="Morgado L.N."/>
            <person name="Niskanen T."/>
            <person name="Noordeloos M.E."/>
            <person name="Ohm R.A."/>
            <person name="Ortiz-Santana B."/>
            <person name="Ovrebo C."/>
            <person name="Racz N."/>
            <person name="Riley R."/>
            <person name="Savchenko A."/>
            <person name="Shiryaev A."/>
            <person name="Soop K."/>
            <person name="Spirin V."/>
            <person name="Szebenyi C."/>
            <person name="Tomsovsky M."/>
            <person name="Tulloss R.E."/>
            <person name="Uehling J."/>
            <person name="Grigoriev I.V."/>
            <person name="Vagvolgyi C."/>
            <person name="Papp T."/>
            <person name="Martin F.M."/>
            <person name="Miettinen O."/>
            <person name="Hibbett D.S."/>
            <person name="Nagy L.G."/>
        </authorList>
    </citation>
    <scope>NUCLEOTIDE SEQUENCE [LARGE SCALE GENOMIC DNA]</scope>
    <source>
        <strain evidence="2 3">CBS 962.96</strain>
    </source>
</reference>
<gene>
    <name evidence="2" type="ORF">K435DRAFT_881412</name>
</gene>
<sequence length="84" mass="9518">MALKHPMILGTTTLFICSTGHWIVLFIRLLQAFGYIPNVNWPTMFFADLKETTMIVYGAFLALTILISDCIVVCVIFHFVIHAI</sequence>
<keyword evidence="1" id="KW-0472">Membrane</keyword>
<protein>
    <submittedName>
        <fullName evidence="2">Uncharacterized protein</fullName>
    </submittedName>
</protein>
<dbReference type="EMBL" id="ML182711">
    <property type="protein sequence ID" value="THU75188.1"/>
    <property type="molecule type" value="Genomic_DNA"/>
</dbReference>